<dbReference type="Proteomes" id="UP000243528">
    <property type="component" value="Unassembled WGS sequence"/>
</dbReference>
<comment type="caution">
    <text evidence="2">The sequence shown here is derived from an EMBL/GenBank/DDBJ whole genome shotgun (WGS) entry which is preliminary data.</text>
</comment>
<feature type="compositionally biased region" description="Basic and acidic residues" evidence="1">
    <location>
        <begin position="143"/>
        <end position="173"/>
    </location>
</feature>
<keyword evidence="3" id="KW-1185">Reference proteome</keyword>
<sequence>MTPRTENLRLWVGNWFDDQGDPETYVEGCDTAPEWLADDTDDFRSFRDELAAHIRDSSHKPLAGNEPQWINDEWLRNLHYDLFGPEPPPGDAYPVAPERWGRARWTPYLLHNVGRSDETSGEGAPAWLRARGLTYADIDSAPDSEHFRPEPDGYQERLERLTREGARPAHPDEPWYDQHAT</sequence>
<proteinExistence type="predicted"/>
<organism evidence="2 3">
    <name type="scientific">Haloactinopolyspora alba</name>
    <dbReference type="NCBI Taxonomy" id="648780"/>
    <lineage>
        <taxon>Bacteria</taxon>
        <taxon>Bacillati</taxon>
        <taxon>Actinomycetota</taxon>
        <taxon>Actinomycetes</taxon>
        <taxon>Jiangellales</taxon>
        <taxon>Jiangellaceae</taxon>
        <taxon>Haloactinopolyspora</taxon>
    </lineage>
</organism>
<reference evidence="2 3" key="1">
    <citation type="submission" date="2018-03" db="EMBL/GenBank/DDBJ databases">
        <title>Genomic Encyclopedia of Archaeal and Bacterial Type Strains, Phase II (KMG-II): from individual species to whole genera.</title>
        <authorList>
            <person name="Goeker M."/>
        </authorList>
    </citation>
    <scope>NUCLEOTIDE SEQUENCE [LARGE SCALE GENOMIC DNA]</scope>
    <source>
        <strain evidence="2 3">DSM 45211</strain>
    </source>
</reference>
<protein>
    <submittedName>
        <fullName evidence="2">Uncharacterized protein</fullName>
    </submittedName>
</protein>
<name>A0A2P8DWH2_9ACTN</name>
<evidence type="ECO:0000256" key="1">
    <source>
        <dbReference type="SAM" id="MobiDB-lite"/>
    </source>
</evidence>
<dbReference type="EMBL" id="PYGE01000013">
    <property type="protein sequence ID" value="PSL01552.1"/>
    <property type="molecule type" value="Genomic_DNA"/>
</dbReference>
<evidence type="ECO:0000313" key="2">
    <source>
        <dbReference type="EMBL" id="PSL01552.1"/>
    </source>
</evidence>
<gene>
    <name evidence="2" type="ORF">CLV30_11340</name>
</gene>
<evidence type="ECO:0000313" key="3">
    <source>
        <dbReference type="Proteomes" id="UP000243528"/>
    </source>
</evidence>
<dbReference type="RefSeq" id="WP_106538416.1">
    <property type="nucleotide sequence ID" value="NZ_PYGE01000013.1"/>
</dbReference>
<dbReference type="AlphaFoldDB" id="A0A2P8DWH2"/>
<accession>A0A2P8DWH2</accession>
<dbReference type="OrthoDB" id="5182922at2"/>
<feature type="region of interest" description="Disordered" evidence="1">
    <location>
        <begin position="139"/>
        <end position="181"/>
    </location>
</feature>